<sequence length="217" mass="22623">MPTDEDVEKAACVDGGQLLHQLMEGPPAAYRAFLDSHPTQLDKLSLQPVERAVDHLCHFLLRTVCGAGASSNAVLKPLTRAVVKKSQPGELLKGRRRSTSSVKLPNGSQKQLDASSSTKSIAKTKQALALVISDPPLAQPGPVPPLTETLNPLHVEASVTSEHASAEPIIAEQTVSPSLPPPDPLPSSSAMPLPSPPTPELSTDNGFCAALAASGES</sequence>
<evidence type="ECO:0000313" key="2">
    <source>
        <dbReference type="EMBL" id="CAE0120701.1"/>
    </source>
</evidence>
<dbReference type="AlphaFoldDB" id="A0A7S3B058"/>
<protein>
    <submittedName>
        <fullName evidence="2">Uncharacterized protein</fullName>
    </submittedName>
</protein>
<feature type="region of interest" description="Disordered" evidence="1">
    <location>
        <begin position="87"/>
        <end position="119"/>
    </location>
</feature>
<evidence type="ECO:0000256" key="1">
    <source>
        <dbReference type="SAM" id="MobiDB-lite"/>
    </source>
</evidence>
<organism evidence="2">
    <name type="scientific">Haptolina ericina</name>
    <dbReference type="NCBI Taxonomy" id="156174"/>
    <lineage>
        <taxon>Eukaryota</taxon>
        <taxon>Haptista</taxon>
        <taxon>Haptophyta</taxon>
        <taxon>Prymnesiophyceae</taxon>
        <taxon>Prymnesiales</taxon>
        <taxon>Prymnesiaceae</taxon>
        <taxon>Haptolina</taxon>
    </lineage>
</organism>
<accession>A0A7S3B058</accession>
<feature type="region of interest" description="Disordered" evidence="1">
    <location>
        <begin position="160"/>
        <end position="217"/>
    </location>
</feature>
<proteinExistence type="predicted"/>
<feature type="compositionally biased region" description="Polar residues" evidence="1">
    <location>
        <begin position="99"/>
        <end position="113"/>
    </location>
</feature>
<name>A0A7S3B058_9EUKA</name>
<reference evidence="2" key="1">
    <citation type="submission" date="2021-01" db="EMBL/GenBank/DDBJ databases">
        <authorList>
            <person name="Corre E."/>
            <person name="Pelletier E."/>
            <person name="Niang G."/>
            <person name="Scheremetjew M."/>
            <person name="Finn R."/>
            <person name="Kale V."/>
            <person name="Holt S."/>
            <person name="Cochrane G."/>
            <person name="Meng A."/>
            <person name="Brown T."/>
            <person name="Cohen L."/>
        </authorList>
    </citation>
    <scope>NUCLEOTIDE SEQUENCE</scope>
    <source>
        <strain evidence="2">CCMP281</strain>
    </source>
</reference>
<gene>
    <name evidence="2" type="ORF">HERI1096_LOCUS21402</name>
</gene>
<dbReference type="EMBL" id="HBHX01038494">
    <property type="protein sequence ID" value="CAE0120701.1"/>
    <property type="molecule type" value="Transcribed_RNA"/>
</dbReference>